<evidence type="ECO:0000259" key="2">
    <source>
        <dbReference type="Pfam" id="PF12172"/>
    </source>
</evidence>
<accession>A0A7J3MXD5</accession>
<evidence type="ECO:0000313" key="4">
    <source>
        <dbReference type="EMBL" id="HGT98110.1"/>
    </source>
</evidence>
<dbReference type="AlphaFoldDB" id="A0A7J3MXD5"/>
<dbReference type="Pfam" id="PF12172">
    <property type="entry name" value="zf-ChsH2"/>
    <property type="match status" value="1"/>
</dbReference>
<dbReference type="InterPro" id="IPR012340">
    <property type="entry name" value="NA-bd_OB-fold"/>
</dbReference>
<gene>
    <name evidence="3" type="ORF">ENT99_00745</name>
    <name evidence="4" type="ORF">ENU64_01600</name>
</gene>
<dbReference type="Pfam" id="PF01796">
    <property type="entry name" value="OB_ChsH2_C"/>
    <property type="match status" value="1"/>
</dbReference>
<dbReference type="InterPro" id="IPR002878">
    <property type="entry name" value="ChsH2_C"/>
</dbReference>
<evidence type="ECO:0000313" key="3">
    <source>
        <dbReference type="EMBL" id="HFQ78216.1"/>
    </source>
</evidence>
<dbReference type="PANTHER" id="PTHR34075:SF5">
    <property type="entry name" value="BLR3430 PROTEIN"/>
    <property type="match status" value="1"/>
</dbReference>
<reference evidence="4" key="1">
    <citation type="journal article" date="2020" name="mSystems">
        <title>Genome- and Community-Level Interaction Insights into Carbon Utilization and Element Cycling Functions of Hydrothermarchaeota in Hydrothermal Sediment.</title>
        <authorList>
            <person name="Zhou Z."/>
            <person name="Liu Y."/>
            <person name="Xu W."/>
            <person name="Pan J."/>
            <person name="Luo Z.H."/>
            <person name="Li M."/>
        </authorList>
    </citation>
    <scope>NUCLEOTIDE SEQUENCE [LARGE SCALE GENOMIC DNA]</scope>
    <source>
        <strain evidence="3">SpSt-629</strain>
        <strain evidence="4">SpSt-688</strain>
    </source>
</reference>
<evidence type="ECO:0000259" key="1">
    <source>
        <dbReference type="Pfam" id="PF01796"/>
    </source>
</evidence>
<dbReference type="PANTHER" id="PTHR34075">
    <property type="entry name" value="BLR3430 PROTEIN"/>
    <property type="match status" value="1"/>
</dbReference>
<dbReference type="Gene3D" id="6.10.30.10">
    <property type="match status" value="1"/>
</dbReference>
<dbReference type="SUPFAM" id="SSF50249">
    <property type="entry name" value="Nucleic acid-binding proteins"/>
    <property type="match status" value="1"/>
</dbReference>
<feature type="domain" description="ChsH2 rubredoxin-like zinc ribbon" evidence="2">
    <location>
        <begin position="10"/>
        <end position="41"/>
    </location>
</feature>
<protein>
    <submittedName>
        <fullName evidence="4">Zn-ribbon domain-containing OB-fold protein</fullName>
    </submittedName>
</protein>
<comment type="caution">
    <text evidence="4">The sequence shown here is derived from an EMBL/GenBank/DDBJ whole genome shotgun (WGS) entry which is preliminary data.</text>
</comment>
<organism evidence="4">
    <name type="scientific">Ignisphaera aggregans</name>
    <dbReference type="NCBI Taxonomy" id="334771"/>
    <lineage>
        <taxon>Archaea</taxon>
        <taxon>Thermoproteota</taxon>
        <taxon>Thermoprotei</taxon>
        <taxon>Desulfurococcales</taxon>
        <taxon>Desulfurococcaceae</taxon>
        <taxon>Ignisphaera</taxon>
    </lineage>
</organism>
<feature type="domain" description="ChsH2 C-terminal OB-fold" evidence="1">
    <location>
        <begin position="48"/>
        <end position="108"/>
    </location>
</feature>
<proteinExistence type="predicted"/>
<dbReference type="InterPro" id="IPR052513">
    <property type="entry name" value="Thioester_dehydratase-like"/>
</dbReference>
<dbReference type="EMBL" id="DTDH01000048">
    <property type="protein sequence ID" value="HGT98110.1"/>
    <property type="molecule type" value="Genomic_DNA"/>
</dbReference>
<sequence length="141" mass="16171">MIMSPARVWRERGARLRLEGARCRKCCRIFYPPKPSCPYCGFRETERVDLPKRGKLVSWSIENMVPEGYRVEAPVILALIELENGVKILSTLTDVDPENVYEGMEVEAILRKLWAEGVEGLIVYGIRFVPVHAGNRSEFFK</sequence>
<dbReference type="InterPro" id="IPR022002">
    <property type="entry name" value="ChsH2_Znr"/>
</dbReference>
<name>A0A7J3MXD5_9CREN</name>
<dbReference type="EMBL" id="DTAU01000015">
    <property type="protein sequence ID" value="HFQ78216.1"/>
    <property type="molecule type" value="Genomic_DNA"/>
</dbReference>